<proteinExistence type="predicted"/>
<dbReference type="EMBL" id="CABFNP030001266">
    <property type="protein sequence ID" value="CAI6095750.1"/>
    <property type="molecule type" value="Genomic_DNA"/>
</dbReference>
<dbReference type="AlphaFoldDB" id="A0AA35MFJ6"/>
<gene>
    <name evidence="1" type="ORF">CCHLO57077_00005377</name>
</gene>
<dbReference type="Proteomes" id="UP001160390">
    <property type="component" value="Unassembled WGS sequence"/>
</dbReference>
<protein>
    <submittedName>
        <fullName evidence="1">Uncharacterized protein</fullName>
    </submittedName>
</protein>
<dbReference type="InterPro" id="IPR022085">
    <property type="entry name" value="OpdG"/>
</dbReference>
<reference evidence="1" key="1">
    <citation type="submission" date="2023-01" db="EMBL/GenBank/DDBJ databases">
        <authorList>
            <person name="Piombo E."/>
        </authorList>
    </citation>
    <scope>NUCLEOTIDE SEQUENCE</scope>
</reference>
<dbReference type="Pfam" id="PF12311">
    <property type="entry name" value="DUF3632"/>
    <property type="match status" value="1"/>
</dbReference>
<organism evidence="1 2">
    <name type="scientific">Clonostachys chloroleuca</name>
    <dbReference type="NCBI Taxonomy" id="1926264"/>
    <lineage>
        <taxon>Eukaryota</taxon>
        <taxon>Fungi</taxon>
        <taxon>Dikarya</taxon>
        <taxon>Ascomycota</taxon>
        <taxon>Pezizomycotina</taxon>
        <taxon>Sordariomycetes</taxon>
        <taxon>Hypocreomycetidae</taxon>
        <taxon>Hypocreales</taxon>
        <taxon>Bionectriaceae</taxon>
        <taxon>Clonostachys</taxon>
    </lineage>
</organism>
<evidence type="ECO:0000313" key="1">
    <source>
        <dbReference type="EMBL" id="CAI6095750.1"/>
    </source>
</evidence>
<name>A0AA35MFJ6_9HYPO</name>
<accession>A0AA35MFJ6</accession>
<comment type="caution">
    <text evidence="1">The sequence shown here is derived from an EMBL/GenBank/DDBJ whole genome shotgun (WGS) entry which is preliminary data.</text>
</comment>
<sequence>MGYSAEWSALQRGLVDGVIQRGDQKTLSGTINSHLTAITYGYINRSRSEDHLNNHLQDIWYILIQGGKHIATDEVHQDLVVQPLGSCIARRKLKVMPTNDSGKHPGDPQGIVTFSDGNTFWTGLPLLSMCLTDEFAKRYYEKDYSKEQREKMAGLIGRLLAAGFYDGPALCALSLFRETLETPRPLVILLPVGDLLDALTELCHNSRFGLALLSSSQTSEATARIIKTIPADYPHLSSLGELALQSGTITDFPPTGYSSLRWSFWVQPLTELARCGIKSIEYTAKSCLAGMKWAGDGTELLPKLISEELTTREEEEED</sequence>
<keyword evidence="2" id="KW-1185">Reference proteome</keyword>
<evidence type="ECO:0000313" key="2">
    <source>
        <dbReference type="Proteomes" id="UP001160390"/>
    </source>
</evidence>